<comment type="caution">
    <text evidence="1">The sequence shown here is derived from an EMBL/GenBank/DDBJ whole genome shotgun (WGS) entry which is preliminary data.</text>
</comment>
<name>A0A021VXA0_9CELL</name>
<dbReference type="AlphaFoldDB" id="A0A021VXA0"/>
<evidence type="ECO:0000313" key="2">
    <source>
        <dbReference type="Proteomes" id="UP000019753"/>
    </source>
</evidence>
<dbReference type="EMBL" id="AXCW01000022">
    <property type="protein sequence ID" value="EYR64650.1"/>
    <property type="molecule type" value="Genomic_DNA"/>
</dbReference>
<organism evidence="1 2">
    <name type="scientific">Actinotalea ferrariae CF5-4</name>
    <dbReference type="NCBI Taxonomy" id="948458"/>
    <lineage>
        <taxon>Bacteria</taxon>
        <taxon>Bacillati</taxon>
        <taxon>Actinomycetota</taxon>
        <taxon>Actinomycetes</taxon>
        <taxon>Micrococcales</taxon>
        <taxon>Cellulomonadaceae</taxon>
        <taxon>Actinotalea</taxon>
    </lineage>
</organism>
<sequence>MTGTVRTVLRDGEGAASLNVTTDKLRRISPELRRALRPRLRAAGQITLAQAQANASWSRRIPRALSLQVSFAARNPGVAIVADASSAPHARPLEGILRDPFRHPVFGRDDVPWVTQATRPFLRPAARSTGAQVVDEVSRAIDDALTASGLNH</sequence>
<dbReference type="Proteomes" id="UP000019753">
    <property type="component" value="Unassembled WGS sequence"/>
</dbReference>
<gene>
    <name evidence="1" type="ORF">N866_07175</name>
</gene>
<proteinExistence type="predicted"/>
<accession>A0A021VXA0</accession>
<evidence type="ECO:0008006" key="3">
    <source>
        <dbReference type="Google" id="ProtNLM"/>
    </source>
</evidence>
<keyword evidence="2" id="KW-1185">Reference proteome</keyword>
<protein>
    <recommendedName>
        <fullName evidence="3">Tail protein</fullName>
    </recommendedName>
</protein>
<dbReference type="RefSeq" id="WP_052022337.1">
    <property type="nucleotide sequence ID" value="NZ_AXCW01000022.1"/>
</dbReference>
<evidence type="ECO:0000313" key="1">
    <source>
        <dbReference type="EMBL" id="EYR64650.1"/>
    </source>
</evidence>
<reference evidence="1 2" key="1">
    <citation type="submission" date="2014-01" db="EMBL/GenBank/DDBJ databases">
        <title>Actinotalea ferrariae CF5-4.</title>
        <authorList>
            <person name="Chen F."/>
            <person name="Li Y."/>
            <person name="Wang G."/>
        </authorList>
    </citation>
    <scope>NUCLEOTIDE SEQUENCE [LARGE SCALE GENOMIC DNA]</scope>
    <source>
        <strain evidence="1 2">CF5-4</strain>
    </source>
</reference>